<dbReference type="AlphaFoldDB" id="A0A387FPL2"/>
<evidence type="ECO:0000313" key="6">
    <source>
        <dbReference type="Proteomes" id="UP000282195"/>
    </source>
</evidence>
<dbReference type="InterPro" id="IPR020449">
    <property type="entry name" value="Tscrpt_reg_AraC-type_HTH"/>
</dbReference>
<dbReference type="SUPFAM" id="SSF46689">
    <property type="entry name" value="Homeodomain-like"/>
    <property type="match status" value="2"/>
</dbReference>
<proteinExistence type="predicted"/>
<dbReference type="GO" id="GO:0043565">
    <property type="term" value="F:sequence-specific DNA binding"/>
    <property type="evidence" value="ECO:0007669"/>
    <property type="project" value="InterPro"/>
</dbReference>
<dbReference type="Pfam" id="PF12852">
    <property type="entry name" value="Cupin_6"/>
    <property type="match status" value="1"/>
</dbReference>
<organism evidence="5 6">
    <name type="scientific">Rhizobium jaguaris</name>
    <dbReference type="NCBI Taxonomy" id="1312183"/>
    <lineage>
        <taxon>Bacteria</taxon>
        <taxon>Pseudomonadati</taxon>
        <taxon>Pseudomonadota</taxon>
        <taxon>Alphaproteobacteria</taxon>
        <taxon>Hyphomicrobiales</taxon>
        <taxon>Rhizobiaceae</taxon>
        <taxon>Rhizobium/Agrobacterium group</taxon>
        <taxon>Rhizobium</taxon>
    </lineage>
</organism>
<dbReference type="InterPro" id="IPR032783">
    <property type="entry name" value="AraC_lig"/>
</dbReference>
<dbReference type="SMART" id="SM00342">
    <property type="entry name" value="HTH_ARAC"/>
    <property type="match status" value="1"/>
</dbReference>
<evidence type="ECO:0000259" key="4">
    <source>
        <dbReference type="PROSITE" id="PS01124"/>
    </source>
</evidence>
<dbReference type="InterPro" id="IPR018062">
    <property type="entry name" value="HTH_AraC-typ_CS"/>
</dbReference>
<dbReference type="PANTHER" id="PTHR46796">
    <property type="entry name" value="HTH-TYPE TRANSCRIPTIONAL ACTIVATOR RHAS-RELATED"/>
    <property type="match status" value="1"/>
</dbReference>
<reference evidence="5 6" key="1">
    <citation type="submission" date="2018-10" db="EMBL/GenBank/DDBJ databases">
        <title>Rhizobium etli, R. leguminosarum and a new Rhizobium genospecies from Phaseolus dumosus.</title>
        <authorList>
            <person name="Ramirez-Puebla S.T."/>
            <person name="Rogel-Hernandez M.A."/>
            <person name="Guerrero G."/>
            <person name="Ormeno-Orrillo E."/>
            <person name="Martinez-Romero J.C."/>
            <person name="Negrete-Yankelevich S."/>
            <person name="Martinez-Romero E."/>
        </authorList>
    </citation>
    <scope>NUCLEOTIDE SEQUENCE [LARGE SCALE GENOMIC DNA]</scope>
    <source>
        <strain evidence="5 6">CCGE525</strain>
    </source>
</reference>
<dbReference type="InterPro" id="IPR011051">
    <property type="entry name" value="RmlC_Cupin_sf"/>
</dbReference>
<dbReference type="OrthoDB" id="9802263at2"/>
<dbReference type="SUPFAM" id="SSF51182">
    <property type="entry name" value="RmlC-like cupins"/>
    <property type="match status" value="1"/>
</dbReference>
<evidence type="ECO:0000313" key="5">
    <source>
        <dbReference type="EMBL" id="AYG61300.1"/>
    </source>
</evidence>
<dbReference type="Proteomes" id="UP000282195">
    <property type="component" value="Chromosome"/>
</dbReference>
<accession>A0A387FPL2</accession>
<sequence>MTSHDRASQPHAPASETSFPMMASRADFLSQILTLIRLRGELIFSAELHAPWAFGFAPGSGYFHVVSDGEMRLTASDGKIVDAVAGDLLVLPQGSGHAIGTPGAKPIDARVVLEAQLRDDSLVVRMEGAGPLTRVMTGVYRFEGDNMPSMLAVLPSVIHIAGSTDAEDQGWPTLLAHSLLAEARAAHPGAAIMISRLIDVMVIRAMRIWVRTAPPEEKGWLAALADARISRALKTIHDEPFRRRSVADLAATAGMSRSNFAERFSTLVGAGPLHYQTRWRLLLASDMLRRSDILVSEVARRVGYESEAAFSRAFKAQFGIPPMIARGN</sequence>
<evidence type="ECO:0000256" key="3">
    <source>
        <dbReference type="ARBA" id="ARBA00023163"/>
    </source>
</evidence>
<dbReference type="KEGG" id="rjg:CCGE525_04690"/>
<dbReference type="PANTHER" id="PTHR46796:SF7">
    <property type="entry name" value="ARAC FAMILY TRANSCRIPTIONAL REGULATOR"/>
    <property type="match status" value="1"/>
</dbReference>
<dbReference type="InterPro" id="IPR018060">
    <property type="entry name" value="HTH_AraC"/>
</dbReference>
<dbReference type="InterPro" id="IPR050204">
    <property type="entry name" value="AraC_XylS_family_regulators"/>
</dbReference>
<dbReference type="EMBL" id="CP032694">
    <property type="protein sequence ID" value="AYG61300.1"/>
    <property type="molecule type" value="Genomic_DNA"/>
</dbReference>
<dbReference type="PROSITE" id="PS00041">
    <property type="entry name" value="HTH_ARAC_FAMILY_1"/>
    <property type="match status" value="1"/>
</dbReference>
<dbReference type="Gene3D" id="1.10.10.60">
    <property type="entry name" value="Homeodomain-like"/>
    <property type="match status" value="2"/>
</dbReference>
<gene>
    <name evidence="5" type="ORF">CCGE525_04690</name>
</gene>
<keyword evidence="1" id="KW-0805">Transcription regulation</keyword>
<protein>
    <submittedName>
        <fullName evidence="5">AraC family transcriptional regulator</fullName>
    </submittedName>
</protein>
<keyword evidence="2" id="KW-0238">DNA-binding</keyword>
<feature type="domain" description="HTH araC/xylS-type" evidence="4">
    <location>
        <begin position="230"/>
        <end position="328"/>
    </location>
</feature>
<dbReference type="Pfam" id="PF12833">
    <property type="entry name" value="HTH_18"/>
    <property type="match status" value="1"/>
</dbReference>
<evidence type="ECO:0000256" key="2">
    <source>
        <dbReference type="ARBA" id="ARBA00023125"/>
    </source>
</evidence>
<dbReference type="PROSITE" id="PS01124">
    <property type="entry name" value="HTH_ARAC_FAMILY_2"/>
    <property type="match status" value="1"/>
</dbReference>
<keyword evidence="6" id="KW-1185">Reference proteome</keyword>
<dbReference type="GO" id="GO:0003700">
    <property type="term" value="F:DNA-binding transcription factor activity"/>
    <property type="evidence" value="ECO:0007669"/>
    <property type="project" value="InterPro"/>
</dbReference>
<keyword evidence="3" id="KW-0804">Transcription</keyword>
<evidence type="ECO:0000256" key="1">
    <source>
        <dbReference type="ARBA" id="ARBA00023015"/>
    </source>
</evidence>
<dbReference type="RefSeq" id="WP_120706255.1">
    <property type="nucleotide sequence ID" value="NZ_CP032694.1"/>
</dbReference>
<dbReference type="InterPro" id="IPR009057">
    <property type="entry name" value="Homeodomain-like_sf"/>
</dbReference>
<name>A0A387FPL2_9HYPH</name>
<dbReference type="PRINTS" id="PR00032">
    <property type="entry name" value="HTHARAC"/>
</dbReference>